<comment type="similarity">
    <text evidence="2">Belongs to the phosphohexose mutase family.</text>
</comment>
<evidence type="ECO:0000313" key="10">
    <source>
        <dbReference type="EMBL" id="PIS21602.1"/>
    </source>
</evidence>
<evidence type="ECO:0000256" key="6">
    <source>
        <dbReference type="ARBA" id="ARBA00023235"/>
    </source>
</evidence>
<dbReference type="Pfam" id="PF02880">
    <property type="entry name" value="PGM_PMM_III"/>
    <property type="match status" value="1"/>
</dbReference>
<dbReference type="InterPro" id="IPR005841">
    <property type="entry name" value="Alpha-D-phosphohexomutase_SF"/>
</dbReference>
<evidence type="ECO:0000256" key="3">
    <source>
        <dbReference type="ARBA" id="ARBA00022553"/>
    </source>
</evidence>
<feature type="domain" description="Alpha-D-phosphohexomutase alpha/beta/alpha" evidence="8">
    <location>
        <begin position="172"/>
        <end position="275"/>
    </location>
</feature>
<keyword evidence="4" id="KW-0479">Metal-binding</keyword>
<dbReference type="PANTHER" id="PTHR43771">
    <property type="entry name" value="PHOSPHOMANNOMUTASE"/>
    <property type="match status" value="1"/>
</dbReference>
<dbReference type="InterPro" id="IPR036900">
    <property type="entry name" value="A-D-PHexomutase_C_sf"/>
</dbReference>
<evidence type="ECO:0000259" key="7">
    <source>
        <dbReference type="Pfam" id="PF02878"/>
    </source>
</evidence>
<dbReference type="InterPro" id="IPR016055">
    <property type="entry name" value="A-D-PHexomutase_a/b/a-I/II/III"/>
</dbReference>
<dbReference type="EMBL" id="PEYV01000029">
    <property type="protein sequence ID" value="PIS21602.1"/>
    <property type="molecule type" value="Genomic_DNA"/>
</dbReference>
<reference evidence="11" key="1">
    <citation type="submission" date="2017-09" db="EMBL/GenBank/DDBJ databases">
        <title>Depth-based differentiation of microbial function through sediment-hosted aquifers and enrichment of novel symbionts in the deep terrestrial subsurface.</title>
        <authorList>
            <person name="Probst A.J."/>
            <person name="Ladd B."/>
            <person name="Jarett J.K."/>
            <person name="Geller-Mcgrath D.E."/>
            <person name="Sieber C.M.K."/>
            <person name="Emerson J.B."/>
            <person name="Anantharaman K."/>
            <person name="Thomas B.C."/>
            <person name="Malmstrom R."/>
            <person name="Stieglmeier M."/>
            <person name="Klingl A."/>
            <person name="Woyke T."/>
            <person name="Ryan C.M."/>
            <person name="Banfield J.F."/>
        </authorList>
    </citation>
    <scope>NUCLEOTIDE SEQUENCE [LARGE SCALE GENOMIC DNA]</scope>
</reference>
<comment type="cofactor">
    <cofactor evidence="1">
        <name>Mg(2+)</name>
        <dbReference type="ChEBI" id="CHEBI:18420"/>
    </cofactor>
</comment>
<evidence type="ECO:0000259" key="9">
    <source>
        <dbReference type="Pfam" id="PF02880"/>
    </source>
</evidence>
<dbReference type="SUPFAM" id="SSF53738">
    <property type="entry name" value="Phosphoglucomutase, first 3 domains"/>
    <property type="match status" value="3"/>
</dbReference>
<dbReference type="Gene3D" id="3.30.310.50">
    <property type="entry name" value="Alpha-D-phosphohexomutase, C-terminal domain"/>
    <property type="match status" value="1"/>
</dbReference>
<feature type="domain" description="Alpha-D-phosphohexomutase alpha/beta/alpha" evidence="7">
    <location>
        <begin position="26"/>
        <end position="157"/>
    </location>
</feature>
<evidence type="ECO:0000256" key="4">
    <source>
        <dbReference type="ARBA" id="ARBA00022723"/>
    </source>
</evidence>
<dbReference type="PRINTS" id="PR00509">
    <property type="entry name" value="PGMPMM"/>
</dbReference>
<dbReference type="Gene3D" id="3.40.120.10">
    <property type="entry name" value="Alpha-D-Glucose-1,6-Bisphosphate, subunit A, domain 3"/>
    <property type="match status" value="3"/>
</dbReference>
<protein>
    <submittedName>
        <fullName evidence="10">Phosphomannomutase</fullName>
    </submittedName>
</protein>
<keyword evidence="3" id="KW-0597">Phosphoprotein</keyword>
<dbReference type="PANTHER" id="PTHR43771:SF2">
    <property type="entry name" value="PHOSPHOMANNOMUTASE_PHOSPHOGLUCOMUTASE"/>
    <property type="match status" value="1"/>
</dbReference>
<evidence type="ECO:0000256" key="1">
    <source>
        <dbReference type="ARBA" id="ARBA00001946"/>
    </source>
</evidence>
<dbReference type="InterPro" id="IPR005846">
    <property type="entry name" value="A-D-PHexomutase_a/b/a-III"/>
</dbReference>
<accession>A0A2H0X9M2</accession>
<dbReference type="AlphaFoldDB" id="A0A2H0X9M2"/>
<dbReference type="Pfam" id="PF02878">
    <property type="entry name" value="PGM_PMM_I"/>
    <property type="match status" value="1"/>
</dbReference>
<evidence type="ECO:0000313" key="11">
    <source>
        <dbReference type="Proteomes" id="UP000231098"/>
    </source>
</evidence>
<dbReference type="InterPro" id="IPR005845">
    <property type="entry name" value="A-D-PHexomutase_a/b/a-II"/>
</dbReference>
<dbReference type="GO" id="GO:0016868">
    <property type="term" value="F:intramolecular phosphotransferase activity"/>
    <property type="evidence" value="ECO:0007669"/>
    <property type="project" value="InterPro"/>
</dbReference>
<dbReference type="GO" id="GO:0005975">
    <property type="term" value="P:carbohydrate metabolic process"/>
    <property type="evidence" value="ECO:0007669"/>
    <property type="project" value="InterPro"/>
</dbReference>
<keyword evidence="5" id="KW-0460">Magnesium</keyword>
<comment type="caution">
    <text evidence="10">The sequence shown here is derived from an EMBL/GenBank/DDBJ whole genome shotgun (WGS) entry which is preliminary data.</text>
</comment>
<gene>
    <name evidence="10" type="ORF">COT51_01670</name>
</gene>
<sequence>MFDFGGRSDSRRAFKLSEKEKVNPFIFRKHDIRGIWGQDWEAKDAFGIGAAFATWLRDKGENKIIVGQDNRLSSEKIFEAFTKGILSVGLDVIDLGVVSTPLIYFSRQFLKIKAAAEITASHNPAEWNGLKLCYDGKTTIPDTELKEIKAILDSAKFSSGFGKIVLQDLKKPYLDSICKSLSSFFPKENTKKIKVVIDSGNGVGGLFGPELFRSLGCDVIDIHSRLDGTFPNHEPDPSAGKNMVEICVRVVQEKADLGIAFDGDMDRVNIVDDKGFTLWGDGLVMFFARDILKRRPGAKIIFNSQCSPAVEEDIVAHGGVPHLVATGHGTVAKKLELLEAPFAGEYKGHMFFSDGYFGFDDALYAAGRFVRILSDLNVPLSQFMCDVPFFRSTGEILVSFPDDKKFIVEKAVSDALSEKNYVQDLEGDARIKFDGFNDAWGLVRNSDTMPYLEVFAWAKSDLDLKKVRDIMMGEVEKYL</sequence>
<keyword evidence="6" id="KW-0413">Isomerase</keyword>
<dbReference type="GO" id="GO:0046872">
    <property type="term" value="F:metal ion binding"/>
    <property type="evidence" value="ECO:0007669"/>
    <property type="project" value="UniProtKB-KW"/>
</dbReference>
<proteinExistence type="inferred from homology"/>
<evidence type="ECO:0000256" key="2">
    <source>
        <dbReference type="ARBA" id="ARBA00010231"/>
    </source>
</evidence>
<dbReference type="Proteomes" id="UP000231098">
    <property type="component" value="Unassembled WGS sequence"/>
</dbReference>
<evidence type="ECO:0000259" key="8">
    <source>
        <dbReference type="Pfam" id="PF02879"/>
    </source>
</evidence>
<dbReference type="Pfam" id="PF02879">
    <property type="entry name" value="PGM_PMM_II"/>
    <property type="match status" value="1"/>
</dbReference>
<evidence type="ECO:0000256" key="5">
    <source>
        <dbReference type="ARBA" id="ARBA00022842"/>
    </source>
</evidence>
<name>A0A2H0X9M2_UNCKA</name>
<dbReference type="SUPFAM" id="SSF55957">
    <property type="entry name" value="Phosphoglucomutase, C-terminal domain"/>
    <property type="match status" value="1"/>
</dbReference>
<organism evidence="10 11">
    <name type="scientific">candidate division WWE3 bacterium CG08_land_8_20_14_0_20_41_15</name>
    <dbReference type="NCBI Taxonomy" id="1975086"/>
    <lineage>
        <taxon>Bacteria</taxon>
        <taxon>Katanobacteria</taxon>
    </lineage>
</organism>
<feature type="domain" description="Alpha-D-phosphohexomutase alpha/beta/alpha" evidence="9">
    <location>
        <begin position="280"/>
        <end position="384"/>
    </location>
</feature>
<dbReference type="CDD" id="cd03089">
    <property type="entry name" value="PMM_PGM"/>
    <property type="match status" value="1"/>
</dbReference>
<dbReference type="InterPro" id="IPR005844">
    <property type="entry name" value="A-D-PHexomutase_a/b/a-I"/>
</dbReference>